<dbReference type="GO" id="GO:0005737">
    <property type="term" value="C:cytoplasm"/>
    <property type="evidence" value="ECO:0007669"/>
    <property type="project" value="TreeGrafter"/>
</dbReference>
<dbReference type="CDD" id="cd16442">
    <property type="entry name" value="BPL"/>
    <property type="match status" value="1"/>
</dbReference>
<protein>
    <submittedName>
        <fullName evidence="3">Bifunctional protein BirA</fullName>
    </submittedName>
</protein>
<evidence type="ECO:0000313" key="3">
    <source>
        <dbReference type="EMBL" id="SUV52226.1"/>
    </source>
</evidence>
<dbReference type="PROSITE" id="PS51733">
    <property type="entry name" value="BPL_LPL_CATALYTIC"/>
    <property type="match status" value="1"/>
</dbReference>
<organism evidence="3 4">
    <name type="scientific">Bergeyella zoohelcum</name>
    <dbReference type="NCBI Taxonomy" id="1015"/>
    <lineage>
        <taxon>Bacteria</taxon>
        <taxon>Pseudomonadati</taxon>
        <taxon>Bacteroidota</taxon>
        <taxon>Flavobacteriia</taxon>
        <taxon>Flavobacteriales</taxon>
        <taxon>Weeksellaceae</taxon>
        <taxon>Bergeyella</taxon>
    </lineage>
</organism>
<dbReference type="NCBIfam" id="TIGR00121">
    <property type="entry name" value="birA_ligase"/>
    <property type="match status" value="1"/>
</dbReference>
<gene>
    <name evidence="3" type="primary">birA</name>
    <name evidence="3" type="ORF">NCTC11661_01439</name>
</gene>
<name>A0A380ZTX0_9FLAO</name>
<evidence type="ECO:0000256" key="1">
    <source>
        <dbReference type="ARBA" id="ARBA00022598"/>
    </source>
</evidence>
<dbReference type="RefSeq" id="WP_002664867.1">
    <property type="nucleotide sequence ID" value="NZ_UFTJ01000003.1"/>
</dbReference>
<dbReference type="Pfam" id="PF03099">
    <property type="entry name" value="BPL_LplA_LipB"/>
    <property type="match status" value="1"/>
</dbReference>
<dbReference type="SUPFAM" id="SSF55681">
    <property type="entry name" value="Class II aaRS and biotin synthetases"/>
    <property type="match status" value="1"/>
</dbReference>
<dbReference type="PANTHER" id="PTHR12835">
    <property type="entry name" value="BIOTIN PROTEIN LIGASE"/>
    <property type="match status" value="1"/>
</dbReference>
<evidence type="ECO:0000259" key="2">
    <source>
        <dbReference type="PROSITE" id="PS51733"/>
    </source>
</evidence>
<dbReference type="InterPro" id="IPR045864">
    <property type="entry name" value="aa-tRNA-synth_II/BPL/LPL"/>
</dbReference>
<dbReference type="PANTHER" id="PTHR12835:SF5">
    <property type="entry name" value="BIOTIN--PROTEIN LIGASE"/>
    <property type="match status" value="1"/>
</dbReference>
<dbReference type="GO" id="GO:0004077">
    <property type="term" value="F:biotin--[biotin carboxyl-carrier protein] ligase activity"/>
    <property type="evidence" value="ECO:0007669"/>
    <property type="project" value="InterPro"/>
</dbReference>
<proteinExistence type="predicted"/>
<dbReference type="AlphaFoldDB" id="A0A380ZTX0"/>
<dbReference type="Gene3D" id="3.30.930.10">
    <property type="entry name" value="Bira Bifunctional Protein, Domain 2"/>
    <property type="match status" value="1"/>
</dbReference>
<dbReference type="InterPro" id="IPR004143">
    <property type="entry name" value="BPL_LPL_catalytic"/>
</dbReference>
<evidence type="ECO:0000313" key="4">
    <source>
        <dbReference type="Proteomes" id="UP000255515"/>
    </source>
</evidence>
<dbReference type="EMBL" id="UFTJ01000003">
    <property type="protein sequence ID" value="SUV52226.1"/>
    <property type="molecule type" value="Genomic_DNA"/>
</dbReference>
<dbReference type="InterPro" id="IPR004408">
    <property type="entry name" value="Biotin_CoA_COase_ligase"/>
</dbReference>
<sequence length="238" mass="27657">MPTLCYLTECSSTNDEILHFLPEHATAITSVYTFHQTQGRGTYGNQWQSSKEENIAFSSALPTTLFQDDDFWAMLWCTLMARDFLSHITDEKVAIKWPNDLILKQKKISGMLIEKKKVRNIHYYIFGIGINVLQKNFDAFPHAGSLFTQTKKKLDLHTLASDFHSFLTEKSKDILSIENLLHQYNSHLFKREKIAVFETNDIRQNGIIQMMDTNGNLIVELEHDGLKSFYHKEIKMLY</sequence>
<reference evidence="3 4" key="1">
    <citation type="submission" date="2018-06" db="EMBL/GenBank/DDBJ databases">
        <authorList>
            <consortium name="Pathogen Informatics"/>
            <person name="Doyle S."/>
        </authorList>
    </citation>
    <scope>NUCLEOTIDE SEQUENCE [LARGE SCALE GENOMIC DNA]</scope>
    <source>
        <strain evidence="3 4">NCTC11661</strain>
    </source>
</reference>
<feature type="domain" description="BPL/LPL catalytic" evidence="2">
    <location>
        <begin position="1"/>
        <end position="179"/>
    </location>
</feature>
<dbReference type="Proteomes" id="UP000255515">
    <property type="component" value="Unassembled WGS sequence"/>
</dbReference>
<keyword evidence="1" id="KW-0436">Ligase</keyword>
<accession>A0A380ZTX0</accession>